<accession>A0A822BZJ2</accession>
<proteinExistence type="predicted"/>
<dbReference type="EMBL" id="CAJOBR010039896">
    <property type="protein sequence ID" value="CAF5023387.1"/>
    <property type="molecule type" value="Genomic_DNA"/>
</dbReference>
<protein>
    <submittedName>
        <fullName evidence="1">Uncharacterized protein</fullName>
    </submittedName>
</protein>
<organism evidence="1 2">
    <name type="scientific">Rotaria socialis</name>
    <dbReference type="NCBI Taxonomy" id="392032"/>
    <lineage>
        <taxon>Eukaryota</taxon>
        <taxon>Metazoa</taxon>
        <taxon>Spiralia</taxon>
        <taxon>Gnathifera</taxon>
        <taxon>Rotifera</taxon>
        <taxon>Eurotatoria</taxon>
        <taxon>Bdelloidea</taxon>
        <taxon>Philodinida</taxon>
        <taxon>Philodinidae</taxon>
        <taxon>Rotaria</taxon>
    </lineage>
</organism>
<sequence length="72" mass="8287">MESVQSIKYCIRPARFVSVQRNYSRGCLNGGILISFDVLKQYNITTQELLLWNSGVGAIDRYRAYLENHPYG</sequence>
<gene>
    <name evidence="1" type="ORF">QYT958_LOCUS40127</name>
</gene>
<reference evidence="1" key="1">
    <citation type="submission" date="2021-02" db="EMBL/GenBank/DDBJ databases">
        <authorList>
            <person name="Nowell W R."/>
        </authorList>
    </citation>
    <scope>NUCLEOTIDE SEQUENCE</scope>
</reference>
<evidence type="ECO:0000313" key="2">
    <source>
        <dbReference type="Proteomes" id="UP000663848"/>
    </source>
</evidence>
<evidence type="ECO:0000313" key="1">
    <source>
        <dbReference type="EMBL" id="CAF5023387.1"/>
    </source>
</evidence>
<comment type="caution">
    <text evidence="1">The sequence shown here is derived from an EMBL/GenBank/DDBJ whole genome shotgun (WGS) entry which is preliminary data.</text>
</comment>
<name>A0A822BZJ2_9BILA</name>
<dbReference type="Proteomes" id="UP000663848">
    <property type="component" value="Unassembled WGS sequence"/>
</dbReference>
<feature type="non-terminal residue" evidence="1">
    <location>
        <position position="72"/>
    </location>
</feature>
<dbReference type="AlphaFoldDB" id="A0A822BZJ2"/>